<comment type="caution">
    <text evidence="3">The sequence shown here is derived from an EMBL/GenBank/DDBJ whole genome shotgun (WGS) entry which is preliminary data.</text>
</comment>
<feature type="region of interest" description="Disordered" evidence="1">
    <location>
        <begin position="158"/>
        <end position="186"/>
    </location>
</feature>
<accession>A0ABQ7R802</accession>
<reference evidence="3 4" key="1">
    <citation type="submission" date="2021-06" db="EMBL/GenBank/DDBJ databases">
        <title>A haploid diamondback moth (Plutella xylostella L.) genome assembly resolves 31 chromosomes and identifies a diamide resistance mutation.</title>
        <authorList>
            <person name="Ward C.M."/>
            <person name="Perry K.D."/>
            <person name="Baker G."/>
            <person name="Powis K."/>
            <person name="Heckel D.G."/>
            <person name="Baxter S.W."/>
        </authorList>
    </citation>
    <scope>NUCLEOTIDE SEQUENCE [LARGE SCALE GENOMIC DNA]</scope>
    <source>
        <strain evidence="3 4">LV</strain>
        <tissue evidence="3">Single pupa</tissue>
    </source>
</reference>
<feature type="chain" id="PRO_5046147626" evidence="2">
    <location>
        <begin position="20"/>
        <end position="186"/>
    </location>
</feature>
<sequence length="186" mass="21863">MKFFWITTLMLTLTILTDASITGVTYHDDFDFEERYHKNECDPMFYYPLHAPERCGDIYEKLIRQKLGHYGPVPIQPDVHAASYPGSSIIHYQSDPIPLPNRLEDVPLSPYEELFKHLTADIVKDPKKPEVVMTNIGPVAVYEQKVSEQSEKMIMDLAKGRDEKSGFRTRTKDKRRRHRHRRNRHH</sequence>
<proteinExistence type="predicted"/>
<evidence type="ECO:0000256" key="1">
    <source>
        <dbReference type="SAM" id="MobiDB-lite"/>
    </source>
</evidence>
<evidence type="ECO:0000313" key="4">
    <source>
        <dbReference type="Proteomes" id="UP000823941"/>
    </source>
</evidence>
<dbReference type="EMBL" id="JAHIBW010000001">
    <property type="protein sequence ID" value="KAG7313428.1"/>
    <property type="molecule type" value="Genomic_DNA"/>
</dbReference>
<gene>
    <name evidence="3" type="ORF">JYU34_000553</name>
</gene>
<feature type="signal peptide" evidence="2">
    <location>
        <begin position="1"/>
        <end position="19"/>
    </location>
</feature>
<name>A0ABQ7R802_PLUXY</name>
<evidence type="ECO:0000256" key="2">
    <source>
        <dbReference type="SAM" id="SignalP"/>
    </source>
</evidence>
<protein>
    <submittedName>
        <fullName evidence="3">Uncharacterized protein</fullName>
    </submittedName>
</protein>
<keyword evidence="2" id="KW-0732">Signal</keyword>
<dbReference type="Proteomes" id="UP000823941">
    <property type="component" value="Chromosome 1"/>
</dbReference>
<feature type="compositionally biased region" description="Basic residues" evidence="1">
    <location>
        <begin position="167"/>
        <end position="186"/>
    </location>
</feature>
<evidence type="ECO:0000313" key="3">
    <source>
        <dbReference type="EMBL" id="KAG7313428.1"/>
    </source>
</evidence>
<organism evidence="3 4">
    <name type="scientific">Plutella xylostella</name>
    <name type="common">Diamondback moth</name>
    <name type="synonym">Plutella maculipennis</name>
    <dbReference type="NCBI Taxonomy" id="51655"/>
    <lineage>
        <taxon>Eukaryota</taxon>
        <taxon>Metazoa</taxon>
        <taxon>Ecdysozoa</taxon>
        <taxon>Arthropoda</taxon>
        <taxon>Hexapoda</taxon>
        <taxon>Insecta</taxon>
        <taxon>Pterygota</taxon>
        <taxon>Neoptera</taxon>
        <taxon>Endopterygota</taxon>
        <taxon>Lepidoptera</taxon>
        <taxon>Glossata</taxon>
        <taxon>Ditrysia</taxon>
        <taxon>Yponomeutoidea</taxon>
        <taxon>Plutellidae</taxon>
        <taxon>Plutella</taxon>
    </lineage>
</organism>
<keyword evidence="4" id="KW-1185">Reference proteome</keyword>